<comment type="caution">
    <text evidence="3">The sequence shown here is derived from an EMBL/GenBank/DDBJ whole genome shotgun (WGS) entry which is preliminary data.</text>
</comment>
<feature type="non-terminal residue" evidence="3">
    <location>
        <position position="1"/>
    </location>
</feature>
<organism evidence="3 4">
    <name type="scientific">Streblomastix strix</name>
    <dbReference type="NCBI Taxonomy" id="222440"/>
    <lineage>
        <taxon>Eukaryota</taxon>
        <taxon>Metamonada</taxon>
        <taxon>Preaxostyla</taxon>
        <taxon>Oxymonadida</taxon>
        <taxon>Streblomastigidae</taxon>
        <taxon>Streblomastix</taxon>
    </lineage>
</organism>
<reference evidence="3 4" key="1">
    <citation type="submission" date="2019-03" db="EMBL/GenBank/DDBJ databases">
        <title>Single cell metagenomics reveals metabolic interactions within the superorganism composed of flagellate Streblomastix strix and complex community of Bacteroidetes bacteria on its surface.</title>
        <authorList>
            <person name="Treitli S.C."/>
            <person name="Kolisko M."/>
            <person name="Husnik F."/>
            <person name="Keeling P."/>
            <person name="Hampl V."/>
        </authorList>
    </citation>
    <scope>NUCLEOTIDE SEQUENCE [LARGE SCALE GENOMIC DNA]</scope>
    <source>
        <strain evidence="3">ST1C</strain>
    </source>
</reference>
<dbReference type="EMBL" id="SNRW01022480">
    <property type="protein sequence ID" value="KAA6363786.1"/>
    <property type="molecule type" value="Genomic_DNA"/>
</dbReference>
<keyword evidence="1" id="KW-0175">Coiled coil</keyword>
<evidence type="ECO:0000313" key="4">
    <source>
        <dbReference type="Proteomes" id="UP000324800"/>
    </source>
</evidence>
<evidence type="ECO:0000313" key="3">
    <source>
        <dbReference type="EMBL" id="KAA6363786.1"/>
    </source>
</evidence>
<sequence length="511" mass="59800">IMSLPQFVEPAKKDIDKELLLTEKRKRTRSEMENEYEQTNQLEKQQFHHIPQSQINQNPFGVYRVPLGKPSNSQTLLNNFTSLINSQNSALLLSMIATIVPSAFEKAMIKLGYSPRQINRYLNNDIQTLIIQAIINTHQKQQKIHEQKQLAALKLADGGIKLIQQQEIAMLGPNYEGIMDLRFLPDEKKSAGRRFVQNEVRLMQKNEILKQIQEKQLPPLNQEQLKYIDEYSQGMEDEWRIRQQRREWSENERNEQLKIIRHQEWENEKSEIMRLKEQRQQIQAAADELKESNKLKLTQKLNESIPQLQEIKSNQQNEDIKPNPLDQDEILAQQNKSSKLVTVFVDEYDIYDDGTPDQELNTRSNKVVVEKSRKGISNVNMNDNINNNFNLNEEIINQKEKHGDESLEMNRSLSLDISQTKKEVQKTKMRTREGIREEFSRNLNDDQINSESNLSENLIKLLDKPVQDIQSGDLTPEAHNEYQFDNQSGREWSRNGQLPNSENNRRFGSID</sequence>
<name>A0A5J4TZ82_9EUKA</name>
<feature type="coiled-coil region" evidence="1">
    <location>
        <begin position="265"/>
        <end position="295"/>
    </location>
</feature>
<proteinExistence type="predicted"/>
<feature type="region of interest" description="Disordered" evidence="2">
    <location>
        <begin position="481"/>
        <end position="511"/>
    </location>
</feature>
<dbReference type="AlphaFoldDB" id="A0A5J4TZ82"/>
<feature type="compositionally biased region" description="Polar residues" evidence="2">
    <location>
        <begin position="483"/>
        <end position="502"/>
    </location>
</feature>
<accession>A0A5J4TZ82</accession>
<evidence type="ECO:0000256" key="1">
    <source>
        <dbReference type="SAM" id="Coils"/>
    </source>
</evidence>
<dbReference type="Proteomes" id="UP000324800">
    <property type="component" value="Unassembled WGS sequence"/>
</dbReference>
<protein>
    <submittedName>
        <fullName evidence="3">Uncharacterized protein</fullName>
    </submittedName>
</protein>
<gene>
    <name evidence="3" type="ORF">EZS28_040687</name>
</gene>
<evidence type="ECO:0000256" key="2">
    <source>
        <dbReference type="SAM" id="MobiDB-lite"/>
    </source>
</evidence>